<proteinExistence type="predicted"/>
<feature type="transmembrane region" description="Helical" evidence="1">
    <location>
        <begin position="40"/>
        <end position="59"/>
    </location>
</feature>
<evidence type="ECO:0000256" key="1">
    <source>
        <dbReference type="SAM" id="Phobius"/>
    </source>
</evidence>
<evidence type="ECO:0000313" key="3">
    <source>
        <dbReference type="Proteomes" id="UP001595377"/>
    </source>
</evidence>
<evidence type="ECO:0000313" key="2">
    <source>
        <dbReference type="EMBL" id="MFC3075854.1"/>
    </source>
</evidence>
<sequence length="68" mass="6951">MNDVVAWYRSRTVWGALVAVLASLAHFAGVGVTAAEEAEMADLIVTAAGALGGIVALLGRLSARRRAG</sequence>
<reference evidence="3" key="1">
    <citation type="journal article" date="2019" name="Int. J. Syst. Evol. Microbiol.">
        <title>The Global Catalogue of Microorganisms (GCM) 10K type strain sequencing project: providing services to taxonomists for standard genome sequencing and annotation.</title>
        <authorList>
            <consortium name="The Broad Institute Genomics Platform"/>
            <consortium name="The Broad Institute Genome Sequencing Center for Infectious Disease"/>
            <person name="Wu L."/>
            <person name="Ma J."/>
        </authorList>
    </citation>
    <scope>NUCLEOTIDE SEQUENCE [LARGE SCALE GENOMIC DNA]</scope>
    <source>
        <strain evidence="3">KCTC 52677</strain>
    </source>
</reference>
<dbReference type="RefSeq" id="WP_257315027.1">
    <property type="nucleotide sequence ID" value="NZ_JANFDG010000009.1"/>
</dbReference>
<comment type="caution">
    <text evidence="2">The sequence shown here is derived from an EMBL/GenBank/DDBJ whole genome shotgun (WGS) entry which is preliminary data.</text>
</comment>
<dbReference type="EMBL" id="JBHRSP010000042">
    <property type="protein sequence ID" value="MFC3075854.1"/>
    <property type="molecule type" value="Genomic_DNA"/>
</dbReference>
<name>A0ABV7DM36_9HYPH</name>
<protein>
    <submittedName>
        <fullName evidence="2">Uncharacterized protein</fullName>
    </submittedName>
</protein>
<organism evidence="2 3">
    <name type="scientific">Shinella pollutisoli</name>
    <dbReference type="NCBI Taxonomy" id="2250594"/>
    <lineage>
        <taxon>Bacteria</taxon>
        <taxon>Pseudomonadati</taxon>
        <taxon>Pseudomonadota</taxon>
        <taxon>Alphaproteobacteria</taxon>
        <taxon>Hyphomicrobiales</taxon>
        <taxon>Rhizobiaceae</taxon>
        <taxon>Shinella</taxon>
    </lineage>
</organism>
<keyword evidence="3" id="KW-1185">Reference proteome</keyword>
<accession>A0ABV7DM36</accession>
<feature type="transmembrane region" description="Helical" evidence="1">
    <location>
        <begin position="12"/>
        <end position="34"/>
    </location>
</feature>
<keyword evidence="1" id="KW-1133">Transmembrane helix</keyword>
<dbReference type="Proteomes" id="UP001595377">
    <property type="component" value="Unassembled WGS sequence"/>
</dbReference>
<gene>
    <name evidence="2" type="ORF">ACFOHH_22275</name>
</gene>
<keyword evidence="1" id="KW-0812">Transmembrane</keyword>
<keyword evidence="1" id="KW-0472">Membrane</keyword>